<dbReference type="PROSITE" id="PS50929">
    <property type="entry name" value="ABC_TM1F"/>
    <property type="match status" value="2"/>
</dbReference>
<keyword evidence="5" id="KW-0677">Repeat</keyword>
<dbReference type="InterPro" id="IPR011527">
    <property type="entry name" value="ABC1_TM_dom"/>
</dbReference>
<dbReference type="SUPFAM" id="SSF90123">
    <property type="entry name" value="ABC transporter transmembrane region"/>
    <property type="match status" value="2"/>
</dbReference>
<evidence type="ECO:0000313" key="16">
    <source>
        <dbReference type="EMBL" id="WOL05590.1"/>
    </source>
</evidence>
<proteinExistence type="inferred from homology"/>
<dbReference type="Pfam" id="PF00005">
    <property type="entry name" value="ABC_tran"/>
    <property type="match status" value="2"/>
</dbReference>
<dbReference type="InterPro" id="IPR027417">
    <property type="entry name" value="P-loop_NTPase"/>
</dbReference>
<keyword evidence="10" id="KW-0325">Glycoprotein</keyword>
<dbReference type="EMBL" id="CP136893">
    <property type="protein sequence ID" value="WOL05590.1"/>
    <property type="molecule type" value="Genomic_DNA"/>
</dbReference>
<evidence type="ECO:0000256" key="1">
    <source>
        <dbReference type="ARBA" id="ARBA00004651"/>
    </source>
</evidence>
<name>A0AAQ3KBU6_9LILI</name>
<keyword evidence="4 13" id="KW-0812">Transmembrane</keyword>
<feature type="domain" description="ABC transmembrane type-1" evidence="15">
    <location>
        <begin position="692"/>
        <end position="981"/>
    </location>
</feature>
<dbReference type="Gene3D" id="3.40.50.300">
    <property type="entry name" value="P-loop containing nucleotide triphosphate hydrolases"/>
    <property type="match status" value="2"/>
</dbReference>
<dbReference type="GO" id="GO:0005886">
    <property type="term" value="C:plasma membrane"/>
    <property type="evidence" value="ECO:0007669"/>
    <property type="project" value="UniProtKB-SubCell"/>
</dbReference>
<evidence type="ECO:0000259" key="15">
    <source>
        <dbReference type="PROSITE" id="PS50929"/>
    </source>
</evidence>
<evidence type="ECO:0000259" key="14">
    <source>
        <dbReference type="PROSITE" id="PS50893"/>
    </source>
</evidence>
<accession>A0AAQ3KBU6</accession>
<comment type="subcellular location">
    <subcellularLocation>
        <location evidence="1">Cell membrane</location>
        <topology evidence="1">Multi-pass membrane protein</topology>
    </subcellularLocation>
</comment>
<dbReference type="GO" id="GO:0016887">
    <property type="term" value="F:ATP hydrolysis activity"/>
    <property type="evidence" value="ECO:0007669"/>
    <property type="project" value="InterPro"/>
</dbReference>
<dbReference type="InterPro" id="IPR003593">
    <property type="entry name" value="AAA+_ATPase"/>
</dbReference>
<feature type="domain" description="ABC transporter" evidence="14">
    <location>
        <begin position="377"/>
        <end position="613"/>
    </location>
</feature>
<dbReference type="InterPro" id="IPR017871">
    <property type="entry name" value="ABC_transporter-like_CS"/>
</dbReference>
<evidence type="ECO:0000256" key="3">
    <source>
        <dbReference type="ARBA" id="ARBA00022448"/>
    </source>
</evidence>
<evidence type="ECO:0000256" key="6">
    <source>
        <dbReference type="ARBA" id="ARBA00022741"/>
    </source>
</evidence>
<keyword evidence="7" id="KW-0067">ATP-binding</keyword>
<feature type="transmembrane region" description="Helical" evidence="13">
    <location>
        <begin position="102"/>
        <end position="123"/>
    </location>
</feature>
<keyword evidence="17" id="KW-1185">Reference proteome</keyword>
<dbReference type="GO" id="GO:0140359">
    <property type="term" value="F:ABC-type transporter activity"/>
    <property type="evidence" value="ECO:0007669"/>
    <property type="project" value="InterPro"/>
</dbReference>
<feature type="transmembrane region" description="Helical" evidence="13">
    <location>
        <begin position="181"/>
        <end position="200"/>
    </location>
</feature>
<dbReference type="PANTHER" id="PTHR24222">
    <property type="entry name" value="ABC TRANSPORTER B FAMILY"/>
    <property type="match status" value="1"/>
</dbReference>
<evidence type="ECO:0000256" key="4">
    <source>
        <dbReference type="ARBA" id="ARBA00022692"/>
    </source>
</evidence>
<dbReference type="CDD" id="cd18577">
    <property type="entry name" value="ABC_6TM_Pgp_ABCB1_D1_like"/>
    <property type="match status" value="1"/>
</dbReference>
<dbReference type="Pfam" id="PF00664">
    <property type="entry name" value="ABC_membrane"/>
    <property type="match status" value="2"/>
</dbReference>
<evidence type="ECO:0000256" key="13">
    <source>
        <dbReference type="SAM" id="Phobius"/>
    </source>
</evidence>
<comment type="subunit">
    <text evidence="11">Interacts with 1-naphthylphthalamic acid (NPA).</text>
</comment>
<dbReference type="PROSITE" id="PS00211">
    <property type="entry name" value="ABC_TRANSPORTER_1"/>
    <property type="match status" value="2"/>
</dbReference>
<feature type="transmembrane region" description="Helical" evidence="13">
    <location>
        <begin position="281"/>
        <end position="305"/>
    </location>
</feature>
<dbReference type="AlphaFoldDB" id="A0AAQ3KBU6"/>
<gene>
    <name evidence="16" type="ORF">Cni_G14319</name>
</gene>
<sequence>MSSVVGPERSNEGGATASSKKGKEEASEEATKAYKVPFLKLFSFADSWDYVLMAIGSLGACVHGASVPVFFIFFGKLINIIGLAFLFPSSVSHRVADYSLDFVYLGIAILFSSWAEVACWMHTGERQAAKMRLAYLRSMLDQDIALFDTESSTGEVISAITSDIIVVQDAISEKVGNFMHYISRFIAGFAIGFSRVWQISVVTLSIVPLIAIAGGIYAYIATGLIARVRKSYVKAGEIAEEVIGNVRTVQAFVGEEKAVKLYRDALINTYKYGRKGGLAKGLGLGAMHCVLFLSWALLVWFTAIIVHKEISNGGESFTTMLNVVIAGLSLGQAAPNVSTFIRARTAAHSIFEMIERNTASRASAKTGRRLHSIDGHIEFADVRFSYPSRPDVAIFDGLDLDIPPGKIVAIVGGSGSGKSTIISLIERFYEPRSGQILLDGHDIKDLELKWLRQQIGLVNQEPALFATSIRENILYGKEDATFEELAHAAKLSEAINFINHLPDRYETQVGERGVQLSGGQKQRIAISRAILKNPSILLLDEATSALDAESEKSVQEALDRVMIGRTTVVVAHRLSTIRNADIIAVVHGGKIVETGTHEQLMSNPSSAYSSLVKIQEAAHHHRPSLAESTSVGRPLSIKYSRELSAGRHTSFGTSFRSDKESVSRYAPEGNDLMKAKPVSMKKLYSMVSPDWVFGVCGTVGAFVTGAQMPLFALGVTQALVSYYMGWETTQKEVRKIALLFCGGSVVTVIFYVIEHLNFGIMGERLTLRVRERMFEAILRNEIGWFDEVSNTSAMLSSRLETDSTLLRTIVVDRSTILLQNVGMIVTSLIIAFLVNWRITLVVLATYPLMVSGHISEKLFMSGYGGNLNKTYLKANMLAAEAVSNIRTVAAFCSEQKVIDLYVEELKEPSKRSFRRGQSAGIFYGVSQFFLFASYGLALWYGSVLMGKGLASFKSVMKSFMVLIVTALAMGETLALAPDIIKGNQMAASVFEVLERRTEVPADVGEDVGRVEGAIEMKGVEFHYPSRPDVVIFRGFDLRVKAGKSMALVGMSGSGKSTVLALILRFYDITAGKILIDGRDIKKLKLKELRKHIGLVQQEPVLFATTIYENILYGKDSATEAEVIEAAKLANAHSFISALPEGYSTKVGERGIQLSGGQRQRIAIARAIVKNPAILLLDEATSALDVESERVVQHALERVMKSRTTLMVAHRLSTIRNADVISVLQDGKIIEQGNHSTLVENKNGAYFKLINLQQKQ</sequence>
<feature type="domain" description="ABC transporter" evidence="14">
    <location>
        <begin position="1014"/>
        <end position="1250"/>
    </location>
</feature>
<evidence type="ECO:0000256" key="11">
    <source>
        <dbReference type="ARBA" id="ARBA00062948"/>
    </source>
</evidence>
<dbReference type="PROSITE" id="PS50893">
    <property type="entry name" value="ABC_TRANSPORTER_2"/>
    <property type="match status" value="2"/>
</dbReference>
<keyword evidence="9 13" id="KW-0472">Membrane</keyword>
<feature type="transmembrane region" description="Helical" evidence="13">
    <location>
        <begin position="736"/>
        <end position="753"/>
    </location>
</feature>
<dbReference type="InterPro" id="IPR039421">
    <property type="entry name" value="Type_1_exporter"/>
</dbReference>
<feature type="transmembrane region" description="Helical" evidence="13">
    <location>
        <begin position="959"/>
        <end position="976"/>
    </location>
</feature>
<dbReference type="PANTHER" id="PTHR24222:SF62">
    <property type="entry name" value="ABC TRANSPORTER B FAMILY MEMBER 2"/>
    <property type="match status" value="1"/>
</dbReference>
<evidence type="ECO:0000313" key="17">
    <source>
        <dbReference type="Proteomes" id="UP001327560"/>
    </source>
</evidence>
<dbReference type="SMART" id="SM00382">
    <property type="entry name" value="AAA"/>
    <property type="match status" value="2"/>
</dbReference>
<protein>
    <submittedName>
        <fullName evidence="16">ABC transporter B family member 2-like</fullName>
    </submittedName>
</protein>
<feature type="transmembrane region" description="Helical" evidence="13">
    <location>
        <begin position="920"/>
        <end position="939"/>
    </location>
</feature>
<evidence type="ECO:0000256" key="12">
    <source>
        <dbReference type="SAM" id="MobiDB-lite"/>
    </source>
</evidence>
<evidence type="ECO:0000256" key="7">
    <source>
        <dbReference type="ARBA" id="ARBA00022840"/>
    </source>
</evidence>
<dbReference type="FunFam" id="3.40.50.300:FF:000205">
    <property type="entry name" value="ABC transporter B family member 4"/>
    <property type="match status" value="1"/>
</dbReference>
<keyword evidence="6" id="KW-0547">Nucleotide-binding</keyword>
<feature type="transmembrane region" description="Helical" evidence="13">
    <location>
        <begin position="683"/>
        <end position="702"/>
    </location>
</feature>
<dbReference type="CDD" id="cd18578">
    <property type="entry name" value="ABC_6TM_Pgp_ABCB1_D2_like"/>
    <property type="match status" value="1"/>
</dbReference>
<keyword evidence="8 13" id="KW-1133">Transmembrane helix</keyword>
<dbReference type="Gene3D" id="1.20.1560.10">
    <property type="entry name" value="ABC transporter type 1, transmembrane domain"/>
    <property type="match status" value="1"/>
</dbReference>
<organism evidence="16 17">
    <name type="scientific">Canna indica</name>
    <name type="common">Indian-shot</name>
    <dbReference type="NCBI Taxonomy" id="4628"/>
    <lineage>
        <taxon>Eukaryota</taxon>
        <taxon>Viridiplantae</taxon>
        <taxon>Streptophyta</taxon>
        <taxon>Embryophyta</taxon>
        <taxon>Tracheophyta</taxon>
        <taxon>Spermatophyta</taxon>
        <taxon>Magnoliopsida</taxon>
        <taxon>Liliopsida</taxon>
        <taxon>Zingiberales</taxon>
        <taxon>Cannaceae</taxon>
        <taxon>Canna</taxon>
    </lineage>
</organism>
<dbReference type="Proteomes" id="UP001327560">
    <property type="component" value="Chromosome 4"/>
</dbReference>
<feature type="transmembrane region" description="Helical" evidence="13">
    <location>
        <begin position="317"/>
        <end position="334"/>
    </location>
</feature>
<dbReference type="GO" id="GO:0005524">
    <property type="term" value="F:ATP binding"/>
    <property type="evidence" value="ECO:0007669"/>
    <property type="project" value="UniProtKB-KW"/>
</dbReference>
<dbReference type="CDD" id="cd03249">
    <property type="entry name" value="ABC_MTABC3_MDL1_MDL2"/>
    <property type="match status" value="2"/>
</dbReference>
<dbReference type="InterPro" id="IPR036640">
    <property type="entry name" value="ABC1_TM_sf"/>
</dbReference>
<evidence type="ECO:0000256" key="2">
    <source>
        <dbReference type="ARBA" id="ARBA00007577"/>
    </source>
</evidence>
<evidence type="ECO:0000256" key="5">
    <source>
        <dbReference type="ARBA" id="ARBA00022737"/>
    </source>
</evidence>
<evidence type="ECO:0000256" key="8">
    <source>
        <dbReference type="ARBA" id="ARBA00022989"/>
    </source>
</evidence>
<evidence type="ECO:0000256" key="10">
    <source>
        <dbReference type="ARBA" id="ARBA00023180"/>
    </source>
</evidence>
<feature type="region of interest" description="Disordered" evidence="12">
    <location>
        <begin position="1"/>
        <end position="24"/>
    </location>
</feature>
<evidence type="ECO:0000256" key="9">
    <source>
        <dbReference type="ARBA" id="ARBA00023136"/>
    </source>
</evidence>
<dbReference type="FunFam" id="3.40.50.300:FF:000066">
    <property type="entry name" value="ABC transporter B family member 1"/>
    <property type="match status" value="1"/>
</dbReference>
<reference evidence="16 17" key="1">
    <citation type="submission" date="2023-10" db="EMBL/GenBank/DDBJ databases">
        <title>Chromosome-scale genome assembly provides insights into flower coloration mechanisms of Canna indica.</title>
        <authorList>
            <person name="Li C."/>
        </authorList>
    </citation>
    <scope>NUCLEOTIDE SEQUENCE [LARGE SCALE GENOMIC DNA]</scope>
    <source>
        <tissue evidence="16">Flower</tissue>
    </source>
</reference>
<keyword evidence="3" id="KW-0813">Transport</keyword>
<comment type="similarity">
    <text evidence="2">Belongs to the ABC transporter superfamily. ABCB family. Multidrug resistance exporter (TC 3.A.1.201) subfamily.</text>
</comment>
<dbReference type="InterPro" id="IPR003439">
    <property type="entry name" value="ABC_transporter-like_ATP-bd"/>
</dbReference>
<feature type="transmembrane region" description="Helical" evidence="13">
    <location>
        <begin position="206"/>
        <end position="226"/>
    </location>
</feature>
<feature type="transmembrane region" description="Helical" evidence="13">
    <location>
        <begin position="823"/>
        <end position="850"/>
    </location>
</feature>
<feature type="domain" description="ABC transmembrane type-1" evidence="15">
    <location>
        <begin position="54"/>
        <end position="342"/>
    </location>
</feature>
<dbReference type="SUPFAM" id="SSF52540">
    <property type="entry name" value="P-loop containing nucleoside triphosphate hydrolases"/>
    <property type="match status" value="2"/>
</dbReference>